<dbReference type="RefSeq" id="WP_067997356.1">
    <property type="nucleotide sequence ID" value="NZ_QQBC01000008.1"/>
</dbReference>
<evidence type="ECO:0000313" key="1">
    <source>
        <dbReference type="EMBL" id="RDI64394.1"/>
    </source>
</evidence>
<dbReference type="InterPro" id="IPR009737">
    <property type="entry name" value="Aim32/Apd1-like"/>
</dbReference>
<dbReference type="EMBL" id="QQBC01000008">
    <property type="protein sequence ID" value="RDI64394.1"/>
    <property type="molecule type" value="Genomic_DNA"/>
</dbReference>
<sequence>MLCSAAAADIPLPGSATRVSGWLCVEQPGAWGRDVIGDEVLGAEITAELAPRVKAARVRPTLIRRPGRNEFSGTRTVYIASSRPQGSWCERFEITDLKQLLDLDLRLLDGPAPGIGAPVGDPLVLVCAHGKRDQCCALLGRPIAARLAAEYPDLVWECSHTGGHRFAPAMVLLPSGLTYGRVDGGDALEAVLAAGRNTISLSGFRGRSCYTPVEQVAEIAVRGQISATADDLTVTTVSDALPTGDPATFAGAATVAHRDGRRWLVTAHTVAYAPRQASCGAKPKPATAVVADEIREIA</sequence>
<accession>A0A370I4Y0</accession>
<dbReference type="SUPFAM" id="SSF52833">
    <property type="entry name" value="Thioredoxin-like"/>
    <property type="match status" value="1"/>
</dbReference>
<dbReference type="STRING" id="1210086.GCA_001613105_02799"/>
<dbReference type="AlphaFoldDB" id="A0A370I4Y0"/>
<dbReference type="PIRSF" id="PIRSF035042">
    <property type="entry name" value="UCP035042_thirdx"/>
    <property type="match status" value="1"/>
</dbReference>
<dbReference type="Proteomes" id="UP000254869">
    <property type="component" value="Unassembled WGS sequence"/>
</dbReference>
<evidence type="ECO:0008006" key="3">
    <source>
        <dbReference type="Google" id="ProtNLM"/>
    </source>
</evidence>
<gene>
    <name evidence="1" type="ORF">DFR76_108227</name>
</gene>
<dbReference type="CDD" id="cd03062">
    <property type="entry name" value="TRX_Fd_Sucrase"/>
    <property type="match status" value="1"/>
</dbReference>
<dbReference type="InterPro" id="IPR010350">
    <property type="entry name" value="Aim32/Apd1-like_bac"/>
</dbReference>
<dbReference type="Pfam" id="PF06999">
    <property type="entry name" value="Suc_Fer-like"/>
    <property type="match status" value="1"/>
</dbReference>
<dbReference type="PANTHER" id="PTHR31902:SF22">
    <property type="entry name" value="SLL1203 PROTEIN"/>
    <property type="match status" value="1"/>
</dbReference>
<dbReference type="InterPro" id="IPR036249">
    <property type="entry name" value="Thioredoxin-like_sf"/>
</dbReference>
<keyword evidence="2" id="KW-1185">Reference proteome</keyword>
<evidence type="ECO:0000313" key="2">
    <source>
        <dbReference type="Proteomes" id="UP000254869"/>
    </source>
</evidence>
<organism evidence="1 2">
    <name type="scientific">Nocardia pseudobrasiliensis</name>
    <dbReference type="NCBI Taxonomy" id="45979"/>
    <lineage>
        <taxon>Bacteria</taxon>
        <taxon>Bacillati</taxon>
        <taxon>Actinomycetota</taxon>
        <taxon>Actinomycetes</taxon>
        <taxon>Mycobacteriales</taxon>
        <taxon>Nocardiaceae</taxon>
        <taxon>Nocardia</taxon>
    </lineage>
</organism>
<protein>
    <recommendedName>
        <fullName evidence="3">Sucrase/ferredoxin-like protein</fullName>
    </recommendedName>
</protein>
<comment type="caution">
    <text evidence="1">The sequence shown here is derived from an EMBL/GenBank/DDBJ whole genome shotgun (WGS) entry which is preliminary data.</text>
</comment>
<reference evidence="1 2" key="1">
    <citation type="submission" date="2018-07" db="EMBL/GenBank/DDBJ databases">
        <title>Genomic Encyclopedia of Type Strains, Phase IV (KMG-IV): sequencing the most valuable type-strain genomes for metagenomic binning, comparative biology and taxonomic classification.</title>
        <authorList>
            <person name="Goeker M."/>
        </authorList>
    </citation>
    <scope>NUCLEOTIDE SEQUENCE [LARGE SCALE GENOMIC DNA]</scope>
    <source>
        <strain evidence="1 2">DSM 44290</strain>
    </source>
</reference>
<name>A0A370I4Y0_9NOCA</name>
<proteinExistence type="predicted"/>
<dbReference type="PANTHER" id="PTHR31902">
    <property type="entry name" value="ACTIN PATCHES DISTAL PROTEIN 1"/>
    <property type="match status" value="1"/>
</dbReference>